<dbReference type="AlphaFoldDB" id="A0AAV4V3G6"/>
<evidence type="ECO:0000313" key="2">
    <source>
        <dbReference type="Proteomes" id="UP001054945"/>
    </source>
</evidence>
<comment type="caution">
    <text evidence="1">The sequence shown here is derived from an EMBL/GenBank/DDBJ whole genome shotgun (WGS) entry which is preliminary data.</text>
</comment>
<accession>A0AAV4V3G6</accession>
<reference evidence="1 2" key="1">
    <citation type="submission" date="2021-06" db="EMBL/GenBank/DDBJ databases">
        <title>Caerostris extrusa draft genome.</title>
        <authorList>
            <person name="Kono N."/>
            <person name="Arakawa K."/>
        </authorList>
    </citation>
    <scope>NUCLEOTIDE SEQUENCE [LARGE SCALE GENOMIC DNA]</scope>
</reference>
<name>A0AAV4V3G6_CAEEX</name>
<keyword evidence="2" id="KW-1185">Reference proteome</keyword>
<organism evidence="1 2">
    <name type="scientific">Caerostris extrusa</name>
    <name type="common">Bark spider</name>
    <name type="synonym">Caerostris bankana</name>
    <dbReference type="NCBI Taxonomy" id="172846"/>
    <lineage>
        <taxon>Eukaryota</taxon>
        <taxon>Metazoa</taxon>
        <taxon>Ecdysozoa</taxon>
        <taxon>Arthropoda</taxon>
        <taxon>Chelicerata</taxon>
        <taxon>Arachnida</taxon>
        <taxon>Araneae</taxon>
        <taxon>Araneomorphae</taxon>
        <taxon>Entelegynae</taxon>
        <taxon>Araneoidea</taxon>
        <taxon>Araneidae</taxon>
        <taxon>Caerostris</taxon>
    </lineage>
</organism>
<gene>
    <name evidence="1" type="primary">AVEN_131591_1</name>
    <name evidence="1" type="ORF">CEXT_86411</name>
</gene>
<proteinExistence type="predicted"/>
<protein>
    <submittedName>
        <fullName evidence="1">Uncharacterized protein</fullName>
    </submittedName>
</protein>
<sequence>MYVVIEVQPMCCEFCLCPVPPRRCLSRFTASRQLHCPSVDILCRTSFAQYKGHSETSVHECRRLCVLLEETPGVRAEEERPHRGSPGDETLSIGIPRLSFLLRRLEEDIQSSYLSLEEFIPDIHEGTSCLLNILRTCQERQKGAGLFTYATCSRAKQNLINKGTVSGCLITFTRQIIIIISCNDALLTYWEWKLLKIGSNTINQISIYFY</sequence>
<dbReference type="Proteomes" id="UP001054945">
    <property type="component" value="Unassembled WGS sequence"/>
</dbReference>
<evidence type="ECO:0000313" key="1">
    <source>
        <dbReference type="EMBL" id="GIY64806.1"/>
    </source>
</evidence>
<dbReference type="EMBL" id="BPLR01013926">
    <property type="protein sequence ID" value="GIY64806.1"/>
    <property type="molecule type" value="Genomic_DNA"/>
</dbReference>